<evidence type="ECO:0000256" key="3">
    <source>
        <dbReference type="ARBA" id="ARBA00023157"/>
    </source>
</evidence>
<dbReference type="GO" id="GO:0016209">
    <property type="term" value="F:antioxidant activity"/>
    <property type="evidence" value="ECO:0007669"/>
    <property type="project" value="InterPro"/>
</dbReference>
<dbReference type="Proteomes" id="UP000320176">
    <property type="component" value="Unassembled WGS sequence"/>
</dbReference>
<evidence type="ECO:0000256" key="4">
    <source>
        <dbReference type="ARBA" id="ARBA00023284"/>
    </source>
</evidence>
<evidence type="ECO:0000256" key="2">
    <source>
        <dbReference type="ARBA" id="ARBA00022748"/>
    </source>
</evidence>
<feature type="domain" description="Thioredoxin" evidence="7">
    <location>
        <begin position="66"/>
        <end position="252"/>
    </location>
</feature>
<dbReference type="GO" id="GO:0030313">
    <property type="term" value="C:cell envelope"/>
    <property type="evidence" value="ECO:0007669"/>
    <property type="project" value="UniProtKB-SubCell"/>
</dbReference>
<feature type="signal peptide" evidence="6">
    <location>
        <begin position="1"/>
        <end position="24"/>
    </location>
</feature>
<feature type="chain" id="PRO_5022995428" evidence="6">
    <location>
        <begin position="25"/>
        <end position="420"/>
    </location>
</feature>
<keyword evidence="9" id="KW-1185">Reference proteome</keyword>
<dbReference type="PROSITE" id="PS51352">
    <property type="entry name" value="THIOREDOXIN_2"/>
    <property type="match status" value="1"/>
</dbReference>
<dbReference type="GO" id="GO:0006950">
    <property type="term" value="P:response to stress"/>
    <property type="evidence" value="ECO:0007669"/>
    <property type="project" value="UniProtKB-ARBA"/>
</dbReference>
<dbReference type="AlphaFoldDB" id="A0A5C6B2B0"/>
<keyword evidence="2" id="KW-0201">Cytochrome c-type biogenesis</keyword>
<comment type="caution">
    <text evidence="8">The sequence shown here is derived from an EMBL/GenBank/DDBJ whole genome shotgun (WGS) entry which is preliminary data.</text>
</comment>
<dbReference type="Pfam" id="PF00578">
    <property type="entry name" value="AhpC-TSA"/>
    <property type="match status" value="1"/>
</dbReference>
<dbReference type="InterPro" id="IPR050553">
    <property type="entry name" value="Thioredoxin_ResA/DsbE_sf"/>
</dbReference>
<keyword evidence="4" id="KW-0676">Redox-active center</keyword>
<keyword evidence="6" id="KW-0732">Signal</keyword>
<comment type="subcellular location">
    <subcellularLocation>
        <location evidence="1">Cell envelope</location>
    </subcellularLocation>
</comment>
<dbReference type="InterPro" id="IPR036249">
    <property type="entry name" value="Thioredoxin-like_sf"/>
</dbReference>
<feature type="region of interest" description="Disordered" evidence="5">
    <location>
        <begin position="152"/>
        <end position="172"/>
    </location>
</feature>
<dbReference type="Gene3D" id="3.40.30.10">
    <property type="entry name" value="Glutaredoxin"/>
    <property type="match status" value="1"/>
</dbReference>
<evidence type="ECO:0000256" key="1">
    <source>
        <dbReference type="ARBA" id="ARBA00004196"/>
    </source>
</evidence>
<dbReference type="Gene3D" id="1.25.40.10">
    <property type="entry name" value="Tetratricopeptide repeat domain"/>
    <property type="match status" value="1"/>
</dbReference>
<name>A0A5C6B2B0_9BACT</name>
<dbReference type="CDD" id="cd02966">
    <property type="entry name" value="TlpA_like_family"/>
    <property type="match status" value="1"/>
</dbReference>
<dbReference type="InterPro" id="IPR013766">
    <property type="entry name" value="Thioredoxin_domain"/>
</dbReference>
<dbReference type="GO" id="GO:0016491">
    <property type="term" value="F:oxidoreductase activity"/>
    <property type="evidence" value="ECO:0007669"/>
    <property type="project" value="InterPro"/>
</dbReference>
<dbReference type="InterPro" id="IPR011990">
    <property type="entry name" value="TPR-like_helical_dom_sf"/>
</dbReference>
<evidence type="ECO:0000313" key="9">
    <source>
        <dbReference type="Proteomes" id="UP000320176"/>
    </source>
</evidence>
<accession>A0A5C6B2B0</accession>
<dbReference type="PANTHER" id="PTHR42852:SF6">
    <property type="entry name" value="THIOL:DISULFIDE INTERCHANGE PROTEIN DSBE"/>
    <property type="match status" value="1"/>
</dbReference>
<dbReference type="OrthoDB" id="9802923at2"/>
<dbReference type="SUPFAM" id="SSF52833">
    <property type="entry name" value="Thioredoxin-like"/>
    <property type="match status" value="1"/>
</dbReference>
<feature type="compositionally biased region" description="Acidic residues" evidence="5">
    <location>
        <begin position="160"/>
        <end position="172"/>
    </location>
</feature>
<dbReference type="RefSeq" id="WP_146519141.1">
    <property type="nucleotide sequence ID" value="NZ_CP151726.1"/>
</dbReference>
<proteinExistence type="predicted"/>
<evidence type="ECO:0000259" key="7">
    <source>
        <dbReference type="PROSITE" id="PS51352"/>
    </source>
</evidence>
<dbReference type="PANTHER" id="PTHR42852">
    <property type="entry name" value="THIOL:DISULFIDE INTERCHANGE PROTEIN DSBE"/>
    <property type="match status" value="1"/>
</dbReference>
<reference evidence="8 9" key="1">
    <citation type="submission" date="2019-02" db="EMBL/GenBank/DDBJ databases">
        <title>Deep-cultivation of Planctomycetes and their phenomic and genomic characterization uncovers novel biology.</title>
        <authorList>
            <person name="Wiegand S."/>
            <person name="Jogler M."/>
            <person name="Boedeker C."/>
            <person name="Pinto D."/>
            <person name="Vollmers J."/>
            <person name="Rivas-Marin E."/>
            <person name="Kohn T."/>
            <person name="Peeters S.H."/>
            <person name="Heuer A."/>
            <person name="Rast P."/>
            <person name="Oberbeckmann S."/>
            <person name="Bunk B."/>
            <person name="Jeske O."/>
            <person name="Meyerdierks A."/>
            <person name="Storesund J.E."/>
            <person name="Kallscheuer N."/>
            <person name="Luecker S."/>
            <person name="Lage O.M."/>
            <person name="Pohl T."/>
            <person name="Merkel B.J."/>
            <person name="Hornburger P."/>
            <person name="Mueller R.-W."/>
            <person name="Bruemmer F."/>
            <person name="Labrenz M."/>
            <person name="Spormann A.M."/>
            <person name="Op Den Camp H."/>
            <person name="Overmann J."/>
            <person name="Amann R."/>
            <person name="Jetten M.S.M."/>
            <person name="Mascher T."/>
            <person name="Medema M.H."/>
            <person name="Devos D.P."/>
            <person name="Kaster A.-K."/>
            <person name="Ovreas L."/>
            <person name="Rohde M."/>
            <person name="Galperin M.Y."/>
            <person name="Jogler C."/>
        </authorList>
    </citation>
    <scope>NUCLEOTIDE SEQUENCE [LARGE SCALE GENOMIC DNA]</scope>
    <source>
        <strain evidence="8 9">Pla52n</strain>
    </source>
</reference>
<sequence precursor="true">MRMPLSTYLRFTLGLTLLSFAITSADGQDAPGPAEKEAGTVPADALDIKVVGAAEEKAEPVEPEALTIGSKAPALNIEHWVQDGNGKYPWVKEFESGKVYVVEFWATWCPPCIAAMPHIAELQTKHSETVQVVSITREDLETVEKFLDRKLGKSRTSKDAEEEPSDESEDEPMTYRDLTSVYCLTADPDESSTNDYMLAAGQNGIPCAFLVGKTGLIEWIGHPLSIDEPLEAVLGDRWDREAFKSVFEAEQKAVLLQAKIVRLMRSGETDAALKVLDGAIADKSFSAVNADLKQMKLQILVSSEDHEEQAVAYMLQRLDDPNHDATSANDLAWLIFRLADVGRFEDDAVTARAVELAQSKIETAGATKPYIMDTVARLLSLQGKTDEAIELQTKAVELADEKNRPDMEAFLKQLQSGKDE</sequence>
<protein>
    <submittedName>
        <fullName evidence="8">Thiol:disulfide interchange protein TlpA</fullName>
    </submittedName>
</protein>
<organism evidence="8 9">
    <name type="scientific">Stieleria varia</name>
    <dbReference type="NCBI Taxonomy" id="2528005"/>
    <lineage>
        <taxon>Bacteria</taxon>
        <taxon>Pseudomonadati</taxon>
        <taxon>Planctomycetota</taxon>
        <taxon>Planctomycetia</taxon>
        <taxon>Pirellulales</taxon>
        <taxon>Pirellulaceae</taxon>
        <taxon>Stieleria</taxon>
    </lineage>
</organism>
<evidence type="ECO:0000313" key="8">
    <source>
        <dbReference type="EMBL" id="TWU05977.1"/>
    </source>
</evidence>
<dbReference type="EMBL" id="SJPN01000002">
    <property type="protein sequence ID" value="TWU05977.1"/>
    <property type="molecule type" value="Genomic_DNA"/>
</dbReference>
<gene>
    <name evidence="8" type="primary">tlpA</name>
    <name evidence="8" type="ORF">Pla52n_16930</name>
</gene>
<keyword evidence="3" id="KW-1015">Disulfide bond</keyword>
<evidence type="ECO:0000256" key="5">
    <source>
        <dbReference type="SAM" id="MobiDB-lite"/>
    </source>
</evidence>
<dbReference type="InterPro" id="IPR000866">
    <property type="entry name" value="AhpC/TSA"/>
</dbReference>
<evidence type="ECO:0000256" key="6">
    <source>
        <dbReference type="SAM" id="SignalP"/>
    </source>
</evidence>
<dbReference type="GO" id="GO:0017004">
    <property type="term" value="P:cytochrome complex assembly"/>
    <property type="evidence" value="ECO:0007669"/>
    <property type="project" value="UniProtKB-KW"/>
</dbReference>